<dbReference type="RefSeq" id="WP_251932573.1">
    <property type="nucleotide sequence ID" value="NZ_CP098747.1"/>
</dbReference>
<dbReference type="PANTHER" id="PTHR22550">
    <property type="entry name" value="SPORE GERMINATION PROTEIN"/>
    <property type="match status" value="1"/>
</dbReference>
<dbReference type="Gene3D" id="3.40.50.410">
    <property type="entry name" value="von Willebrand factor, type A domain"/>
    <property type="match status" value="1"/>
</dbReference>
<sequence length="327" mass="35908">MFEFQFPYGFILLPLPVLVFWFTTKFKETGDAVKVPFLSKIGALTDKEPRKGDTVITKTWFEKLMFLLCWCLLIIGLARPVLFQEPIIWQNSGRDLLLIVDLSGSMEAVDFRTPDGTLISRLDAVKQVVEEFVDRRASDRIGLAVFGDAAFPQVPFTLDHTVLKELLAEVQPGMAGPKTMIGDAIGLGLKMFEGSESENKVAILLTDGNDTGSKMPVDKAASIAAGNNVIIHTIAMGDPESVGETALDLEKLDNIAALTGGKSFLALDTAQLENVYTALDALEPEKVETVSYTPLKPLFLYFVYAMITSVIILLIVMLVPKSKRSRS</sequence>
<dbReference type="SMART" id="SM00327">
    <property type="entry name" value="VWA"/>
    <property type="match status" value="1"/>
</dbReference>
<accession>A0ABY4VXZ9</accession>
<keyword evidence="1" id="KW-1133">Transmembrane helix</keyword>
<dbReference type="PANTHER" id="PTHR22550:SF18">
    <property type="entry name" value="VWFA DOMAIN-CONTAINING PROTEIN"/>
    <property type="match status" value="1"/>
</dbReference>
<dbReference type="CDD" id="cd01467">
    <property type="entry name" value="vWA_BatA_type"/>
    <property type="match status" value="1"/>
</dbReference>
<dbReference type="Proteomes" id="UP001056291">
    <property type="component" value="Chromosome"/>
</dbReference>
<protein>
    <submittedName>
        <fullName evidence="3">VWA domain-containing protein</fullName>
    </submittedName>
</protein>
<dbReference type="InterPro" id="IPR036465">
    <property type="entry name" value="vWFA_dom_sf"/>
</dbReference>
<proteinExistence type="predicted"/>
<feature type="domain" description="VWFA" evidence="2">
    <location>
        <begin position="95"/>
        <end position="279"/>
    </location>
</feature>
<dbReference type="PROSITE" id="PS50234">
    <property type="entry name" value="VWFA"/>
    <property type="match status" value="1"/>
</dbReference>
<reference evidence="3" key="1">
    <citation type="submission" date="2022-06" db="EMBL/GenBank/DDBJ databases">
        <title>Sneathiella actinostolidae sp. nov., isolated from a sea anemonein the Western Pacific Ocean.</title>
        <authorList>
            <person name="Wei M.J."/>
        </authorList>
    </citation>
    <scope>NUCLEOTIDE SEQUENCE</scope>
    <source>
        <strain evidence="3">PHK-P5</strain>
    </source>
</reference>
<dbReference type="InterPro" id="IPR002035">
    <property type="entry name" value="VWF_A"/>
</dbReference>
<feature type="transmembrane region" description="Helical" evidence="1">
    <location>
        <begin position="298"/>
        <end position="319"/>
    </location>
</feature>
<evidence type="ECO:0000313" key="4">
    <source>
        <dbReference type="Proteomes" id="UP001056291"/>
    </source>
</evidence>
<keyword evidence="1" id="KW-0812">Transmembrane</keyword>
<dbReference type="InterPro" id="IPR033881">
    <property type="entry name" value="vWA_BatA_type"/>
</dbReference>
<dbReference type="InterPro" id="IPR050768">
    <property type="entry name" value="UPF0353/GerABKA_families"/>
</dbReference>
<keyword evidence="4" id="KW-1185">Reference proteome</keyword>
<evidence type="ECO:0000259" key="2">
    <source>
        <dbReference type="PROSITE" id="PS50234"/>
    </source>
</evidence>
<evidence type="ECO:0000313" key="3">
    <source>
        <dbReference type="EMBL" id="USG59803.1"/>
    </source>
</evidence>
<feature type="transmembrane region" description="Helical" evidence="1">
    <location>
        <begin position="64"/>
        <end position="82"/>
    </location>
</feature>
<organism evidence="3 4">
    <name type="scientific">Sneathiella marina</name>
    <dbReference type="NCBI Taxonomy" id="2950108"/>
    <lineage>
        <taxon>Bacteria</taxon>
        <taxon>Pseudomonadati</taxon>
        <taxon>Pseudomonadota</taxon>
        <taxon>Alphaproteobacteria</taxon>
        <taxon>Sneathiellales</taxon>
        <taxon>Sneathiellaceae</taxon>
        <taxon>Sneathiella</taxon>
    </lineage>
</organism>
<dbReference type="Pfam" id="PF00092">
    <property type="entry name" value="VWA"/>
    <property type="match status" value="1"/>
</dbReference>
<name>A0ABY4VXZ9_9PROT</name>
<evidence type="ECO:0000256" key="1">
    <source>
        <dbReference type="SAM" id="Phobius"/>
    </source>
</evidence>
<dbReference type="SUPFAM" id="SSF53300">
    <property type="entry name" value="vWA-like"/>
    <property type="match status" value="1"/>
</dbReference>
<keyword evidence="1" id="KW-0472">Membrane</keyword>
<gene>
    <name evidence="3" type="ORF">NBZ79_11500</name>
</gene>
<feature type="transmembrane region" description="Helical" evidence="1">
    <location>
        <begin position="6"/>
        <end position="24"/>
    </location>
</feature>
<dbReference type="EMBL" id="CP098747">
    <property type="protein sequence ID" value="USG59803.1"/>
    <property type="molecule type" value="Genomic_DNA"/>
</dbReference>